<dbReference type="AlphaFoldDB" id="A0A1H1LF59"/>
<dbReference type="GO" id="GO:0034220">
    <property type="term" value="P:monoatomic ion transmembrane transport"/>
    <property type="evidence" value="ECO:0007669"/>
    <property type="project" value="UniProtKB-KW"/>
</dbReference>
<comment type="caution">
    <text evidence="10">Lacks conserved residue(s) required for the propagation of feature annotation.</text>
</comment>
<keyword evidence="6" id="KW-0406">Ion transport</keyword>
<evidence type="ECO:0000313" key="12">
    <source>
        <dbReference type="Proteomes" id="UP000182237"/>
    </source>
</evidence>
<comment type="similarity">
    <text evidence="7 10">Belongs to the fluoride channel Fluc/FEX (TC 1.A.43) family.</text>
</comment>
<evidence type="ECO:0000256" key="9">
    <source>
        <dbReference type="ARBA" id="ARBA00049940"/>
    </source>
</evidence>
<dbReference type="EMBL" id="LT629765">
    <property type="protein sequence ID" value="SDR72509.1"/>
    <property type="molecule type" value="Genomic_DNA"/>
</dbReference>
<dbReference type="GO" id="GO:0005886">
    <property type="term" value="C:plasma membrane"/>
    <property type="evidence" value="ECO:0007669"/>
    <property type="project" value="UniProtKB-SubCell"/>
</dbReference>
<keyword evidence="3 10" id="KW-0812">Transmembrane</keyword>
<reference evidence="11 12" key="1">
    <citation type="submission" date="2016-10" db="EMBL/GenBank/DDBJ databases">
        <authorList>
            <person name="de Groot N.N."/>
        </authorList>
    </citation>
    <scope>NUCLEOTIDE SEQUENCE [LARGE SCALE GENOMIC DNA]</scope>
    <source>
        <strain evidence="11 12">DSM 45434</strain>
    </source>
</reference>
<evidence type="ECO:0000256" key="4">
    <source>
        <dbReference type="ARBA" id="ARBA00022989"/>
    </source>
</evidence>
<keyword evidence="6" id="KW-0813">Transport</keyword>
<keyword evidence="12" id="KW-1185">Reference proteome</keyword>
<feature type="transmembrane region" description="Helical" evidence="10">
    <location>
        <begin position="78"/>
        <end position="100"/>
    </location>
</feature>
<protein>
    <recommendedName>
        <fullName evidence="10">Fluoride-specific ion channel</fullName>
    </recommendedName>
</protein>
<name>A0A1H1LF59_9CORY</name>
<comment type="subcellular location">
    <subcellularLocation>
        <location evidence="1">Cell membrane</location>
        <topology evidence="1">Multi-pass membrane protein</topology>
    </subcellularLocation>
</comment>
<evidence type="ECO:0000256" key="1">
    <source>
        <dbReference type="ARBA" id="ARBA00004651"/>
    </source>
</evidence>
<evidence type="ECO:0000256" key="5">
    <source>
        <dbReference type="ARBA" id="ARBA00023136"/>
    </source>
</evidence>
<dbReference type="InterPro" id="IPR003691">
    <property type="entry name" value="FluC"/>
</dbReference>
<comment type="catalytic activity">
    <reaction evidence="8">
        <text>fluoride(in) = fluoride(out)</text>
        <dbReference type="Rhea" id="RHEA:76159"/>
        <dbReference type="ChEBI" id="CHEBI:17051"/>
    </reaction>
    <physiologicalReaction direction="left-to-right" evidence="8">
        <dbReference type="Rhea" id="RHEA:76160"/>
    </physiologicalReaction>
</comment>
<keyword evidence="6" id="KW-0407">Ion channel</keyword>
<proteinExistence type="inferred from homology"/>
<gene>
    <name evidence="11" type="ORF">SAMN04488539_0167</name>
</gene>
<evidence type="ECO:0000256" key="6">
    <source>
        <dbReference type="ARBA" id="ARBA00023303"/>
    </source>
</evidence>
<organism evidence="11 12">
    <name type="scientific">Corynebacterium timonense</name>
    <dbReference type="NCBI Taxonomy" id="441500"/>
    <lineage>
        <taxon>Bacteria</taxon>
        <taxon>Bacillati</taxon>
        <taxon>Actinomycetota</taxon>
        <taxon>Actinomycetes</taxon>
        <taxon>Mycobacteriales</taxon>
        <taxon>Corynebacteriaceae</taxon>
        <taxon>Corynebacterium</taxon>
    </lineage>
</organism>
<keyword evidence="4 10" id="KW-1133">Transmembrane helix</keyword>
<keyword evidence="2" id="KW-1003">Cell membrane</keyword>
<evidence type="ECO:0000256" key="10">
    <source>
        <dbReference type="RuleBase" id="RU004340"/>
    </source>
</evidence>
<evidence type="ECO:0000313" key="11">
    <source>
        <dbReference type="EMBL" id="SDR72509.1"/>
    </source>
</evidence>
<evidence type="ECO:0000256" key="3">
    <source>
        <dbReference type="ARBA" id="ARBA00022692"/>
    </source>
</evidence>
<dbReference type="OrthoDB" id="4408652at2"/>
<evidence type="ECO:0000256" key="2">
    <source>
        <dbReference type="ARBA" id="ARBA00022475"/>
    </source>
</evidence>
<accession>A0A1H1LF59</accession>
<keyword evidence="5 10" id="KW-0472">Membrane</keyword>
<comment type="function">
    <text evidence="9">Fluoride-specific ion channel. Important for reducing fluoride concentration in the cell, thus reducing its toxicity.</text>
</comment>
<dbReference type="Pfam" id="PF02537">
    <property type="entry name" value="CRCB"/>
    <property type="match status" value="1"/>
</dbReference>
<sequence length="108" mass="10537">MFKDAVLVGLGAALGSAVRYLLLAGAPLGGVETHLLNAAACFALGALAPGKFWGMGVFGGFSTFSAISVAAAQSSAGGAALTLALSFSTCVAAWCAGDAARSAARGRR</sequence>
<evidence type="ECO:0000256" key="7">
    <source>
        <dbReference type="ARBA" id="ARBA00035120"/>
    </source>
</evidence>
<evidence type="ECO:0000256" key="8">
    <source>
        <dbReference type="ARBA" id="ARBA00035585"/>
    </source>
</evidence>
<dbReference type="Proteomes" id="UP000182237">
    <property type="component" value="Chromosome I"/>
</dbReference>
<dbReference type="STRING" id="1203190.GCA_000312345_00601"/>
<dbReference type="RefSeq" id="WP_019193458.1">
    <property type="nucleotide sequence ID" value="NZ_LT629765.1"/>
</dbReference>